<comment type="caution">
    <text evidence="3">The sequence shown here is derived from an EMBL/GenBank/DDBJ whole genome shotgun (WGS) entry which is preliminary data.</text>
</comment>
<name>A0ABS1SDZ0_9MICO</name>
<feature type="region of interest" description="Disordered" evidence="1">
    <location>
        <begin position="142"/>
        <end position="163"/>
    </location>
</feature>
<keyword evidence="2" id="KW-0472">Membrane</keyword>
<dbReference type="Proteomes" id="UP001645859">
    <property type="component" value="Unassembled WGS sequence"/>
</dbReference>
<evidence type="ECO:0000256" key="2">
    <source>
        <dbReference type="SAM" id="Phobius"/>
    </source>
</evidence>
<organism evidence="3 4">
    <name type="scientific">Leucobacter chromiireducens subsp. solipictus</name>
    <dbReference type="NCBI Taxonomy" id="398235"/>
    <lineage>
        <taxon>Bacteria</taxon>
        <taxon>Bacillati</taxon>
        <taxon>Actinomycetota</taxon>
        <taxon>Actinomycetes</taxon>
        <taxon>Micrococcales</taxon>
        <taxon>Microbacteriaceae</taxon>
        <taxon>Leucobacter</taxon>
    </lineage>
</organism>
<keyword evidence="2" id="KW-0812">Transmembrane</keyword>
<accession>A0ABS1SDZ0</accession>
<feature type="transmembrane region" description="Helical" evidence="2">
    <location>
        <begin position="58"/>
        <end position="77"/>
    </location>
</feature>
<protein>
    <recommendedName>
        <fullName evidence="5">Low affinity iron permease family protein</fullName>
    </recommendedName>
</protein>
<dbReference type="InterPro" id="IPR007251">
    <property type="entry name" value="Iron_permease_Fet4"/>
</dbReference>
<evidence type="ECO:0000313" key="4">
    <source>
        <dbReference type="Proteomes" id="UP001645859"/>
    </source>
</evidence>
<evidence type="ECO:0000313" key="3">
    <source>
        <dbReference type="EMBL" id="MBL3678745.1"/>
    </source>
</evidence>
<proteinExistence type="predicted"/>
<keyword evidence="4" id="KW-1185">Reference proteome</keyword>
<keyword evidence="2" id="KW-1133">Transmembrane helix</keyword>
<dbReference type="Pfam" id="PF04120">
    <property type="entry name" value="Iron_permease"/>
    <property type="match status" value="1"/>
</dbReference>
<feature type="transmembrane region" description="Helical" evidence="2">
    <location>
        <begin position="32"/>
        <end position="52"/>
    </location>
</feature>
<evidence type="ECO:0008006" key="5">
    <source>
        <dbReference type="Google" id="ProtNLM"/>
    </source>
</evidence>
<dbReference type="EMBL" id="QYAC01000002">
    <property type="protein sequence ID" value="MBL3678745.1"/>
    <property type="molecule type" value="Genomic_DNA"/>
</dbReference>
<gene>
    <name evidence="3" type="ORF">D3230_05465</name>
</gene>
<reference evidence="3 4" key="1">
    <citation type="submission" date="2018-09" db="EMBL/GenBank/DDBJ databases">
        <title>Comparative genomics of Leucobacter spp.</title>
        <authorList>
            <person name="Reis A.C."/>
            <person name="Kolvenbach B.A."/>
            <person name="Corvini P.F.X."/>
            <person name="Nunes O.C."/>
        </authorList>
    </citation>
    <scope>NUCLEOTIDE SEQUENCE [LARGE SCALE GENOMIC DNA]</scope>
    <source>
        <strain evidence="3 4">TAN 31504</strain>
    </source>
</reference>
<evidence type="ECO:0000256" key="1">
    <source>
        <dbReference type="SAM" id="MobiDB-lite"/>
    </source>
</evidence>
<sequence length="163" mass="17538">MARVAVLPSDVSDHIGVFDRFAERASGLASRAWFFCFCVLLVVLWAPSIIFIRSVDTWQLIINTLTTIVTFLSVALLQNSQTRANQAVQHKLNAIADGLSDWMAANGHPRDAEELRTAVGLEDLESTSKNLVRPANADANANANANANAERGAPVRVGPRAGG</sequence>